<gene>
    <name evidence="13" type="ORF">UFOPK3770_01009</name>
</gene>
<dbReference type="GO" id="GO:0006281">
    <property type="term" value="P:DNA repair"/>
    <property type="evidence" value="ECO:0007669"/>
    <property type="project" value="UniProtKB-KW"/>
</dbReference>
<dbReference type="PANTHER" id="PTHR11076">
    <property type="entry name" value="DNA REPAIR POLYMERASE UMUC / TRANSFERASE FAMILY MEMBER"/>
    <property type="match status" value="1"/>
</dbReference>
<dbReference type="CDD" id="cd03586">
    <property type="entry name" value="PolY_Pol_IV_kappa"/>
    <property type="match status" value="1"/>
</dbReference>
<dbReference type="GO" id="GO:0009432">
    <property type="term" value="P:SOS response"/>
    <property type="evidence" value="ECO:0007669"/>
    <property type="project" value="TreeGrafter"/>
</dbReference>
<evidence type="ECO:0000256" key="2">
    <source>
        <dbReference type="ARBA" id="ARBA00012417"/>
    </source>
</evidence>
<keyword evidence="8" id="KW-0460">Magnesium</keyword>
<feature type="domain" description="UmuC" evidence="12">
    <location>
        <begin position="16"/>
        <end position="196"/>
    </location>
</feature>
<evidence type="ECO:0000256" key="1">
    <source>
        <dbReference type="ARBA" id="ARBA00010945"/>
    </source>
</evidence>
<dbReference type="SUPFAM" id="SSF56672">
    <property type="entry name" value="DNA/RNA polymerases"/>
    <property type="match status" value="1"/>
</dbReference>
<dbReference type="InterPro" id="IPR036775">
    <property type="entry name" value="DNA_pol_Y-fam_lit_finger_sf"/>
</dbReference>
<evidence type="ECO:0000256" key="5">
    <source>
        <dbReference type="ARBA" id="ARBA00022705"/>
    </source>
</evidence>
<dbReference type="SUPFAM" id="SSF100879">
    <property type="entry name" value="Lesion bypass DNA polymerase (Y-family), little finger domain"/>
    <property type="match status" value="1"/>
</dbReference>
<dbReference type="Gene3D" id="1.10.150.20">
    <property type="entry name" value="5' to 3' exonuclease, C-terminal subdomain"/>
    <property type="match status" value="1"/>
</dbReference>
<evidence type="ECO:0000256" key="3">
    <source>
        <dbReference type="ARBA" id="ARBA00022679"/>
    </source>
</evidence>
<evidence type="ECO:0000256" key="10">
    <source>
        <dbReference type="ARBA" id="ARBA00023204"/>
    </source>
</evidence>
<dbReference type="GO" id="GO:0006260">
    <property type="term" value="P:DNA replication"/>
    <property type="evidence" value="ECO:0007669"/>
    <property type="project" value="UniProtKB-KW"/>
</dbReference>
<keyword evidence="10" id="KW-0234">DNA repair</keyword>
<keyword evidence="9" id="KW-0239">DNA-directed DNA polymerase</keyword>
<keyword evidence="3" id="KW-0808">Transferase</keyword>
<comment type="similarity">
    <text evidence="1">Belongs to the DNA polymerase type-Y family.</text>
</comment>
<dbReference type="GO" id="GO:0042276">
    <property type="term" value="P:error-prone translesion synthesis"/>
    <property type="evidence" value="ECO:0007669"/>
    <property type="project" value="TreeGrafter"/>
</dbReference>
<dbReference type="InterPro" id="IPR050116">
    <property type="entry name" value="DNA_polymerase-Y"/>
</dbReference>
<evidence type="ECO:0000256" key="8">
    <source>
        <dbReference type="ARBA" id="ARBA00022842"/>
    </source>
</evidence>
<dbReference type="InterPro" id="IPR001126">
    <property type="entry name" value="UmuC"/>
</dbReference>
<accession>A0A6J5ZGE6</accession>
<dbReference type="GO" id="GO:0005829">
    <property type="term" value="C:cytosol"/>
    <property type="evidence" value="ECO:0007669"/>
    <property type="project" value="TreeGrafter"/>
</dbReference>
<dbReference type="FunFam" id="3.30.1490.100:FF:000004">
    <property type="entry name" value="DNA polymerase IV"/>
    <property type="match status" value="1"/>
</dbReference>
<evidence type="ECO:0000256" key="9">
    <source>
        <dbReference type="ARBA" id="ARBA00022932"/>
    </source>
</evidence>
<evidence type="ECO:0000256" key="4">
    <source>
        <dbReference type="ARBA" id="ARBA00022695"/>
    </source>
</evidence>
<dbReference type="PANTHER" id="PTHR11076:SF33">
    <property type="entry name" value="DNA POLYMERASE KAPPA"/>
    <property type="match status" value="1"/>
</dbReference>
<keyword evidence="5" id="KW-0235">DNA replication</keyword>
<dbReference type="GO" id="GO:0046872">
    <property type="term" value="F:metal ion binding"/>
    <property type="evidence" value="ECO:0007669"/>
    <property type="project" value="UniProtKB-KW"/>
</dbReference>
<reference evidence="13" key="1">
    <citation type="submission" date="2020-05" db="EMBL/GenBank/DDBJ databases">
        <authorList>
            <person name="Chiriac C."/>
            <person name="Salcher M."/>
            <person name="Ghai R."/>
            <person name="Kavagutti S V."/>
        </authorList>
    </citation>
    <scope>NUCLEOTIDE SEQUENCE</scope>
</reference>
<sequence>MSEPQLENTDDIGCDILHVDMDAFFAAVEVRDRPELRGKQVIVGHSGGRGVVTSATYEARAVGVRSAMPMSQAMRLAPNAVVVEPSHEKYTEVSARVMEIFETVTPMVQPLSIDEAFLNVKGAIKLIGSPRHIAQLIRTRVWESQGITCSVGIATTMFVAKLATNVAKPNGIHVVPKDKVIEFLHPLPVGELWGVGEKTRTQLERMGLLKVGDIANTPMTTLVRILGDAHGRHLYDLAWGRDARTVSTSQPEKSISAERTFNVDVDNPEVVQAQLLYLSNKVARRLREGGYTTRTVSIKIRFADFSTVTRTKSLAGATDVANEIYAIARSLYDAMHLQRVRVRLVGVRCENLSESGQVQTPLSNRGSGWRETEQVMDKVALKFGSSKVQPARLVRPESDESVS</sequence>
<dbReference type="PROSITE" id="PS50173">
    <property type="entry name" value="UMUC"/>
    <property type="match status" value="1"/>
</dbReference>
<evidence type="ECO:0000256" key="7">
    <source>
        <dbReference type="ARBA" id="ARBA00022763"/>
    </source>
</evidence>
<organism evidence="13">
    <name type="scientific">freshwater metagenome</name>
    <dbReference type="NCBI Taxonomy" id="449393"/>
    <lineage>
        <taxon>unclassified sequences</taxon>
        <taxon>metagenomes</taxon>
        <taxon>ecological metagenomes</taxon>
    </lineage>
</organism>
<name>A0A6J5ZGE6_9ZZZZ</name>
<dbReference type="InterPro" id="IPR043502">
    <property type="entry name" value="DNA/RNA_pol_sf"/>
</dbReference>
<evidence type="ECO:0000313" key="13">
    <source>
        <dbReference type="EMBL" id="CAB4341655.1"/>
    </source>
</evidence>
<evidence type="ECO:0000259" key="12">
    <source>
        <dbReference type="PROSITE" id="PS50173"/>
    </source>
</evidence>
<dbReference type="Gene3D" id="3.30.1490.100">
    <property type="entry name" value="DNA polymerase, Y-family, little finger domain"/>
    <property type="match status" value="1"/>
</dbReference>
<dbReference type="Gene3D" id="3.30.70.270">
    <property type="match status" value="1"/>
</dbReference>
<dbReference type="Pfam" id="PF00817">
    <property type="entry name" value="IMS"/>
    <property type="match status" value="1"/>
</dbReference>
<comment type="catalytic activity">
    <reaction evidence="11">
        <text>DNA(n) + a 2'-deoxyribonucleoside 5'-triphosphate = DNA(n+1) + diphosphate</text>
        <dbReference type="Rhea" id="RHEA:22508"/>
        <dbReference type="Rhea" id="RHEA-COMP:17339"/>
        <dbReference type="Rhea" id="RHEA-COMP:17340"/>
        <dbReference type="ChEBI" id="CHEBI:33019"/>
        <dbReference type="ChEBI" id="CHEBI:61560"/>
        <dbReference type="ChEBI" id="CHEBI:173112"/>
        <dbReference type="EC" id="2.7.7.7"/>
    </reaction>
</comment>
<dbReference type="NCBIfam" id="NF002677">
    <property type="entry name" value="PRK02406.1"/>
    <property type="match status" value="1"/>
</dbReference>
<dbReference type="NCBIfam" id="NF003015">
    <property type="entry name" value="PRK03858.1"/>
    <property type="match status" value="1"/>
</dbReference>
<evidence type="ECO:0000256" key="6">
    <source>
        <dbReference type="ARBA" id="ARBA00022723"/>
    </source>
</evidence>
<dbReference type="EC" id="2.7.7.7" evidence="2"/>
<evidence type="ECO:0000256" key="11">
    <source>
        <dbReference type="ARBA" id="ARBA00049244"/>
    </source>
</evidence>
<dbReference type="Gene3D" id="3.40.1170.60">
    <property type="match status" value="1"/>
</dbReference>
<keyword evidence="7" id="KW-0227">DNA damage</keyword>
<proteinExistence type="inferred from homology"/>
<dbReference type="InterPro" id="IPR017961">
    <property type="entry name" value="DNA_pol_Y-fam_little_finger"/>
</dbReference>
<keyword evidence="4" id="KW-0548">Nucleotidyltransferase</keyword>
<dbReference type="GO" id="GO:0003684">
    <property type="term" value="F:damaged DNA binding"/>
    <property type="evidence" value="ECO:0007669"/>
    <property type="project" value="InterPro"/>
</dbReference>
<dbReference type="HAMAP" id="MF_01113">
    <property type="entry name" value="DNApol_IV"/>
    <property type="match status" value="1"/>
</dbReference>
<dbReference type="AlphaFoldDB" id="A0A6J5ZGE6"/>
<dbReference type="InterPro" id="IPR043128">
    <property type="entry name" value="Rev_trsase/Diguanyl_cyclase"/>
</dbReference>
<dbReference type="InterPro" id="IPR024728">
    <property type="entry name" value="PolY_HhH_motif"/>
</dbReference>
<dbReference type="InterPro" id="IPR022880">
    <property type="entry name" value="DNApol_IV"/>
</dbReference>
<keyword evidence="6" id="KW-0479">Metal-binding</keyword>
<dbReference type="Pfam" id="PF11799">
    <property type="entry name" value="IMS_C"/>
    <property type="match status" value="1"/>
</dbReference>
<dbReference type="EMBL" id="CAESAJ010000121">
    <property type="protein sequence ID" value="CAB4341655.1"/>
    <property type="molecule type" value="Genomic_DNA"/>
</dbReference>
<dbReference type="GO" id="GO:0003887">
    <property type="term" value="F:DNA-directed DNA polymerase activity"/>
    <property type="evidence" value="ECO:0007669"/>
    <property type="project" value="UniProtKB-KW"/>
</dbReference>
<protein>
    <recommendedName>
        <fullName evidence="2">DNA-directed DNA polymerase</fullName>
        <ecNumber evidence="2">2.7.7.7</ecNumber>
    </recommendedName>
</protein>
<dbReference type="Pfam" id="PF11798">
    <property type="entry name" value="IMS_HHH"/>
    <property type="match status" value="1"/>
</dbReference>